<sequence>MAWNEGTEERSQFNSSPYKTEVITSECASGFREPATVIMKNLSAGNSFSYGEYATAGDSAAEITTEFSNCANEYDAIAEYRFGHSENDEWITITDWVQQMRGHDFNRKMAMKELNAAREKDASVRKTIGMITAVGLAAVAANDSNHAAPANSYTNSSRHWANSYYRADGTYIPGHW</sequence>
<comment type="caution">
    <text evidence="1">The sequence shown here is derived from an EMBL/GenBank/DDBJ whole genome shotgun (WGS) entry which is preliminary data.</text>
</comment>
<name>A0A3S0W8N6_9GAMM</name>
<dbReference type="OrthoDB" id="2186822at2"/>
<dbReference type="EMBL" id="RZHG01000002">
    <property type="protein sequence ID" value="RUR34780.1"/>
    <property type="molecule type" value="Genomic_DNA"/>
</dbReference>
<dbReference type="Proteomes" id="UP000287336">
    <property type="component" value="Unassembled WGS sequence"/>
</dbReference>
<proteinExistence type="predicted"/>
<keyword evidence="2" id="KW-1185">Reference proteome</keyword>
<organism evidence="1 2">
    <name type="scientific">Vreelandella andesensis</name>
    <dbReference type="NCBI Taxonomy" id="447567"/>
    <lineage>
        <taxon>Bacteria</taxon>
        <taxon>Pseudomonadati</taxon>
        <taxon>Pseudomonadota</taxon>
        <taxon>Gammaproteobacteria</taxon>
        <taxon>Oceanospirillales</taxon>
        <taxon>Halomonadaceae</taxon>
        <taxon>Vreelandella</taxon>
    </lineage>
</organism>
<dbReference type="RefSeq" id="WP_126942578.1">
    <property type="nucleotide sequence ID" value="NZ_RZHG01000002.1"/>
</dbReference>
<evidence type="ECO:0000313" key="1">
    <source>
        <dbReference type="EMBL" id="RUR34780.1"/>
    </source>
</evidence>
<protein>
    <submittedName>
        <fullName evidence="1">Uncharacterized protein</fullName>
    </submittedName>
</protein>
<evidence type="ECO:0000313" key="2">
    <source>
        <dbReference type="Proteomes" id="UP000287336"/>
    </source>
</evidence>
<accession>A0A3S0W8N6</accession>
<reference evidence="1 2" key="1">
    <citation type="submission" date="2018-12" db="EMBL/GenBank/DDBJ databases">
        <title>three novel Halomonas strain isolated from plants.</title>
        <authorList>
            <person name="Sun C."/>
        </authorList>
    </citation>
    <scope>NUCLEOTIDE SEQUENCE [LARGE SCALE GENOMIC DNA]</scope>
    <source>
        <strain evidence="1 2">DSM 19434</strain>
    </source>
</reference>
<dbReference type="AlphaFoldDB" id="A0A3S0W8N6"/>
<gene>
    <name evidence="1" type="ORF">ELY33_00960</name>
</gene>